<gene>
    <name evidence="2" type="ORF">BQ4739_LOCUS10209</name>
</gene>
<dbReference type="Gene3D" id="3.80.10.10">
    <property type="entry name" value="Ribonuclease Inhibitor"/>
    <property type="match status" value="1"/>
</dbReference>
<proteinExistence type="predicted"/>
<dbReference type="InterPro" id="IPR032675">
    <property type="entry name" value="LRR_dom_sf"/>
</dbReference>
<name>A0A383VYV0_TETOB</name>
<dbReference type="SUPFAM" id="SSF52047">
    <property type="entry name" value="RNI-like"/>
    <property type="match status" value="1"/>
</dbReference>
<dbReference type="AlphaFoldDB" id="A0A383VYV0"/>
<dbReference type="Proteomes" id="UP000256970">
    <property type="component" value="Unassembled WGS sequence"/>
</dbReference>
<evidence type="ECO:0000313" key="2">
    <source>
        <dbReference type="EMBL" id="SZX69954.1"/>
    </source>
</evidence>
<evidence type="ECO:0000313" key="3">
    <source>
        <dbReference type="Proteomes" id="UP000256970"/>
    </source>
</evidence>
<sequence>MKHLKELAVPWSDTDFGSATLLAAVGQMRQLTYLEVDGHKSLTQQGLMQLTGLSALQQLIVDTNDEITSEVLERFWAAVQQQ</sequence>
<dbReference type="EMBL" id="FNXT01000967">
    <property type="protein sequence ID" value="SZX69954.1"/>
    <property type="molecule type" value="Genomic_DNA"/>
</dbReference>
<dbReference type="GO" id="GO:0005930">
    <property type="term" value="C:axoneme"/>
    <property type="evidence" value="ECO:0007669"/>
    <property type="project" value="UniProtKB-SubCell"/>
</dbReference>
<keyword evidence="3" id="KW-1185">Reference proteome</keyword>
<organism evidence="2 3">
    <name type="scientific">Tetradesmus obliquus</name>
    <name type="common">Green alga</name>
    <name type="synonym">Acutodesmus obliquus</name>
    <dbReference type="NCBI Taxonomy" id="3088"/>
    <lineage>
        <taxon>Eukaryota</taxon>
        <taxon>Viridiplantae</taxon>
        <taxon>Chlorophyta</taxon>
        <taxon>core chlorophytes</taxon>
        <taxon>Chlorophyceae</taxon>
        <taxon>CS clade</taxon>
        <taxon>Sphaeropleales</taxon>
        <taxon>Scenedesmaceae</taxon>
        <taxon>Tetradesmus</taxon>
    </lineage>
</organism>
<accession>A0A383VYV0</accession>
<protein>
    <submittedName>
        <fullName evidence="2">Uncharacterized protein</fullName>
    </submittedName>
</protein>
<comment type="subcellular location">
    <subcellularLocation>
        <location evidence="1">Cytoplasm</location>
        <location evidence="1">Cytoskeleton</location>
        <location evidence="1">Cilium axoneme</location>
    </subcellularLocation>
</comment>
<reference evidence="2 3" key="1">
    <citation type="submission" date="2016-10" db="EMBL/GenBank/DDBJ databases">
        <authorList>
            <person name="Cai Z."/>
        </authorList>
    </citation>
    <scope>NUCLEOTIDE SEQUENCE [LARGE SCALE GENOMIC DNA]</scope>
</reference>
<evidence type="ECO:0000256" key="1">
    <source>
        <dbReference type="ARBA" id="ARBA00004430"/>
    </source>
</evidence>